<evidence type="ECO:0000313" key="3">
    <source>
        <dbReference type="Proteomes" id="UP000053257"/>
    </source>
</evidence>
<dbReference type="EMBL" id="KN840821">
    <property type="protein sequence ID" value="KIP01323.1"/>
    <property type="molecule type" value="Genomic_DNA"/>
</dbReference>
<accession>A0A0C3P9I6</accession>
<organism evidence="2 3">
    <name type="scientific">Phlebiopsis gigantea (strain 11061_1 CR5-6)</name>
    <name type="common">White-rot fungus</name>
    <name type="synonym">Peniophora gigantea</name>
    <dbReference type="NCBI Taxonomy" id="745531"/>
    <lineage>
        <taxon>Eukaryota</taxon>
        <taxon>Fungi</taxon>
        <taxon>Dikarya</taxon>
        <taxon>Basidiomycota</taxon>
        <taxon>Agaricomycotina</taxon>
        <taxon>Agaricomycetes</taxon>
        <taxon>Polyporales</taxon>
        <taxon>Phanerochaetaceae</taxon>
        <taxon>Phlebiopsis</taxon>
    </lineage>
</organism>
<keyword evidence="3" id="KW-1185">Reference proteome</keyword>
<evidence type="ECO:0000256" key="1">
    <source>
        <dbReference type="SAM" id="MobiDB-lite"/>
    </source>
</evidence>
<feature type="region of interest" description="Disordered" evidence="1">
    <location>
        <begin position="730"/>
        <end position="750"/>
    </location>
</feature>
<feature type="compositionally biased region" description="Basic and acidic residues" evidence="1">
    <location>
        <begin position="228"/>
        <end position="240"/>
    </location>
</feature>
<sequence length="958" mass="105519">MDVPRLEDRLSRVLHESPKLFVIKARMKVKKPLPQDFPAACDTHRIEWETEKLSQEEAEEFVNAPALARSTSSDSYHVLFATGAPFEKNDIVKPPRRTVPHFKTQQAILLIAPTRDENGTPVPFSTANVSEYSGALSVRVEQCLPDEVERTIGPEKDRKAWSKLVALSKEELRSRRDDWDFNSRPFCVLNEALQEISPINTQFSDDNDDTHLIVDSDEPASTDIASSSDERPSRAPKNERTSAPATTKKPSKYFDDLRGVDADTQRALRSAGPLPSLSHYNLAIHDKVSEVPSYEVPPAAPDGIEQCDNATSSKLSSPPSLVSAQDSWKTELVAAEEQQQYEGPEDRLTKPPLSRARRLRAINEDIKCLNDSLPSAASVTLSDADVSVVSTPTRSPSPLLLEHANNGQDSEVRALNTATSVDAAPDSRLAQDAAKFLNSLLPIHAKSHNGSRSLSANPPPTTVDTSRLDVLAEVAVHERNTRQTLSCLEAVRKTSYIPPRMPFSDASMEEDSDVEIVRGPPVPPPTPASSSDDLMDVDEPSPCTKRATTTGKRRAVPTKGKKSLSTSTVSDDDRFPDIQPYTRLLDLHAIPQSSQVVVYKPISPPIAPRVLINAAHTLTQLAQSRNQTLREFASSFYNTPNVARPLQNSDLAPFPRRSSSPRPSSYAMPSFLTSASSPPTTSPFSSLGMRGRSLVQKPLRGRLLPALPDHSITSELRAPTSLELVRYNPSHHTTASSQARSQPAMSSAQPVVAYAAHDNRTSHSYAGTSTSSNDVYQPPARRVLQAALTSLADRRARVQGSSTTAVPAATSSIAPDPQRHIVALATVQRNRHIATVLNEYQYAVQTGLFEFLNHIAQSQESYMQWLQAQCFSNINSLAAGSPYLFPKEERALLWCWQFWNMRAHDPRACFRRNTIQDVLLARSGTLQLDAYLRGLRDSFQLGEPVIINPVYQPPPRDV</sequence>
<dbReference type="AlphaFoldDB" id="A0A0C3P9I6"/>
<dbReference type="HOGENOM" id="CLU_308181_0_0_1"/>
<feature type="compositionally biased region" description="Polar residues" evidence="1">
    <location>
        <begin position="730"/>
        <end position="749"/>
    </location>
</feature>
<proteinExistence type="predicted"/>
<feature type="compositionally biased region" description="Basic residues" evidence="1">
    <location>
        <begin position="551"/>
        <end position="562"/>
    </location>
</feature>
<gene>
    <name evidence="2" type="ORF">PHLGIDRAFT_123453</name>
</gene>
<reference evidence="2 3" key="1">
    <citation type="journal article" date="2014" name="PLoS Genet.">
        <title>Analysis of the Phlebiopsis gigantea genome, transcriptome and secretome provides insight into its pioneer colonization strategies of wood.</title>
        <authorList>
            <person name="Hori C."/>
            <person name="Ishida T."/>
            <person name="Igarashi K."/>
            <person name="Samejima M."/>
            <person name="Suzuki H."/>
            <person name="Master E."/>
            <person name="Ferreira P."/>
            <person name="Ruiz-Duenas F.J."/>
            <person name="Held B."/>
            <person name="Canessa P."/>
            <person name="Larrondo L.F."/>
            <person name="Schmoll M."/>
            <person name="Druzhinina I.S."/>
            <person name="Kubicek C.P."/>
            <person name="Gaskell J.A."/>
            <person name="Kersten P."/>
            <person name="St John F."/>
            <person name="Glasner J."/>
            <person name="Sabat G."/>
            <person name="Splinter BonDurant S."/>
            <person name="Syed K."/>
            <person name="Yadav J."/>
            <person name="Mgbeahuruike A.C."/>
            <person name="Kovalchuk A."/>
            <person name="Asiegbu F.O."/>
            <person name="Lackner G."/>
            <person name="Hoffmeister D."/>
            <person name="Rencoret J."/>
            <person name="Gutierrez A."/>
            <person name="Sun H."/>
            <person name="Lindquist E."/>
            <person name="Barry K."/>
            <person name="Riley R."/>
            <person name="Grigoriev I.V."/>
            <person name="Henrissat B."/>
            <person name="Kues U."/>
            <person name="Berka R.M."/>
            <person name="Martinez A.T."/>
            <person name="Covert S.F."/>
            <person name="Blanchette R.A."/>
            <person name="Cullen D."/>
        </authorList>
    </citation>
    <scope>NUCLEOTIDE SEQUENCE [LARGE SCALE GENOMIC DNA]</scope>
    <source>
        <strain evidence="2 3">11061_1 CR5-6</strain>
    </source>
</reference>
<feature type="region of interest" description="Disordered" evidence="1">
    <location>
        <begin position="199"/>
        <end position="255"/>
    </location>
</feature>
<feature type="region of interest" description="Disordered" evidence="1">
    <location>
        <begin position="293"/>
        <end position="327"/>
    </location>
</feature>
<protein>
    <submittedName>
        <fullName evidence="2">Uncharacterized protein</fullName>
    </submittedName>
</protein>
<feature type="compositionally biased region" description="Low complexity" evidence="1">
    <location>
        <begin position="655"/>
        <end position="687"/>
    </location>
</feature>
<name>A0A0C3P9I6_PHLG1</name>
<feature type="compositionally biased region" description="Low complexity" evidence="1">
    <location>
        <begin position="312"/>
        <end position="323"/>
    </location>
</feature>
<feature type="region of interest" description="Disordered" evidence="1">
    <location>
        <begin position="501"/>
        <end position="571"/>
    </location>
</feature>
<evidence type="ECO:0000313" key="2">
    <source>
        <dbReference type="EMBL" id="KIP01323.1"/>
    </source>
</evidence>
<feature type="region of interest" description="Disordered" evidence="1">
    <location>
        <begin position="644"/>
        <end position="688"/>
    </location>
</feature>
<dbReference type="Proteomes" id="UP000053257">
    <property type="component" value="Unassembled WGS sequence"/>
</dbReference>